<keyword evidence="5" id="KW-1133">Transmembrane helix</keyword>
<dbReference type="AlphaFoldDB" id="A0A084GHA0"/>
<evidence type="ECO:0000313" key="6">
    <source>
        <dbReference type="EMBL" id="KEZ46712.1"/>
    </source>
</evidence>
<evidence type="ECO:0000313" key="7">
    <source>
        <dbReference type="Proteomes" id="UP000028545"/>
    </source>
</evidence>
<keyword evidence="3" id="KW-0496">Mitochondrion</keyword>
<dbReference type="InterPro" id="IPR039297">
    <property type="entry name" value="COX7a"/>
</dbReference>
<dbReference type="OrthoDB" id="5511599at2759"/>
<evidence type="ECO:0000256" key="1">
    <source>
        <dbReference type="ARBA" id="ARBA00004273"/>
    </source>
</evidence>
<dbReference type="OMA" id="YKAHTRL"/>
<dbReference type="RefSeq" id="XP_016646511.1">
    <property type="nucleotide sequence ID" value="XM_016783311.1"/>
</dbReference>
<comment type="subcellular location">
    <subcellularLocation>
        <location evidence="1">Mitochondrion inner membrane</location>
    </subcellularLocation>
</comment>
<evidence type="ECO:0000256" key="2">
    <source>
        <dbReference type="ARBA" id="ARBA00022792"/>
    </source>
</evidence>
<dbReference type="VEuPathDB" id="FungiDB:SAPIO_CDS0559"/>
<dbReference type="GO" id="GO:0005743">
    <property type="term" value="C:mitochondrial inner membrane"/>
    <property type="evidence" value="ECO:0007669"/>
    <property type="project" value="UniProtKB-SubCell"/>
</dbReference>
<protein>
    <submittedName>
        <fullName evidence="6">Uncharacterized protein</fullName>
    </submittedName>
</protein>
<evidence type="ECO:0000256" key="5">
    <source>
        <dbReference type="SAM" id="Phobius"/>
    </source>
</evidence>
<keyword evidence="4 5" id="KW-0472">Membrane</keyword>
<keyword evidence="2" id="KW-0999">Mitochondrion inner membrane</keyword>
<evidence type="ECO:0000256" key="4">
    <source>
        <dbReference type="ARBA" id="ARBA00023136"/>
    </source>
</evidence>
<keyword evidence="5" id="KW-0812">Transmembrane</keyword>
<organism evidence="6 7">
    <name type="scientific">Pseudallescheria apiosperma</name>
    <name type="common">Scedosporium apiospermum</name>
    <dbReference type="NCBI Taxonomy" id="563466"/>
    <lineage>
        <taxon>Eukaryota</taxon>
        <taxon>Fungi</taxon>
        <taxon>Dikarya</taxon>
        <taxon>Ascomycota</taxon>
        <taxon>Pezizomycotina</taxon>
        <taxon>Sordariomycetes</taxon>
        <taxon>Hypocreomycetidae</taxon>
        <taxon>Microascales</taxon>
        <taxon>Microascaceae</taxon>
        <taxon>Scedosporium</taxon>
    </lineage>
</organism>
<dbReference type="EMBL" id="JOWA01000022">
    <property type="protein sequence ID" value="KEZ46712.1"/>
    <property type="molecule type" value="Genomic_DNA"/>
</dbReference>
<dbReference type="Proteomes" id="UP000028545">
    <property type="component" value="Unassembled WGS sequence"/>
</dbReference>
<dbReference type="HOGENOM" id="CLU_169147_1_1_1"/>
<comment type="caution">
    <text evidence="6">The sequence shown here is derived from an EMBL/GenBank/DDBJ whole genome shotgun (WGS) entry which is preliminary data.</text>
</comment>
<evidence type="ECO:0000256" key="3">
    <source>
        <dbReference type="ARBA" id="ARBA00023128"/>
    </source>
</evidence>
<keyword evidence="7" id="KW-1185">Reference proteome</keyword>
<proteinExistence type="predicted"/>
<feature type="transmembrane region" description="Helical" evidence="5">
    <location>
        <begin position="36"/>
        <end position="56"/>
    </location>
</feature>
<dbReference type="GeneID" id="27718711"/>
<reference evidence="6 7" key="1">
    <citation type="journal article" date="2014" name="Genome Announc.">
        <title>Draft genome sequence of the pathogenic fungus Scedosporium apiospermum.</title>
        <authorList>
            <person name="Vandeputte P."/>
            <person name="Ghamrawi S."/>
            <person name="Rechenmann M."/>
            <person name="Iltis A."/>
            <person name="Giraud S."/>
            <person name="Fleury M."/>
            <person name="Thornton C."/>
            <person name="Delhaes L."/>
            <person name="Meyer W."/>
            <person name="Papon N."/>
            <person name="Bouchara J.P."/>
        </authorList>
    </citation>
    <scope>NUCLEOTIDE SEQUENCE [LARGE SCALE GENOMIC DNA]</scope>
    <source>
        <strain evidence="6 7">IHEM 14462</strain>
    </source>
</reference>
<name>A0A084GHA0_PSEDA</name>
<dbReference type="KEGG" id="sapo:SAPIO_CDS0559"/>
<sequence>MSFVNRKNNVTELQRVYQTAYAQHNRIWKINPRSRWYMTPYLVLLWGTVGATMYAMGRKVAGYNTWFSNK</sequence>
<gene>
    <name evidence="6" type="ORF">SAPIO_CDS0559</name>
</gene>
<accession>A0A084GHA0</accession>
<dbReference type="Pfam" id="PF02238">
    <property type="entry name" value="COX7a"/>
    <property type="match status" value="1"/>
</dbReference>